<organism evidence="1 2">
    <name type="scientific">Globodera rostochiensis</name>
    <name type="common">Golden nematode worm</name>
    <name type="synonym">Heterodera rostochiensis</name>
    <dbReference type="NCBI Taxonomy" id="31243"/>
    <lineage>
        <taxon>Eukaryota</taxon>
        <taxon>Metazoa</taxon>
        <taxon>Ecdysozoa</taxon>
        <taxon>Nematoda</taxon>
        <taxon>Chromadorea</taxon>
        <taxon>Rhabditida</taxon>
        <taxon>Tylenchina</taxon>
        <taxon>Tylenchomorpha</taxon>
        <taxon>Tylenchoidea</taxon>
        <taxon>Heteroderidae</taxon>
        <taxon>Heteroderinae</taxon>
        <taxon>Globodera</taxon>
    </lineage>
</organism>
<dbReference type="WBParaSite" id="Gr19_v10_g10723.t1">
    <property type="protein sequence ID" value="Gr19_v10_g10723.t1"/>
    <property type="gene ID" value="Gr19_v10_g10723"/>
</dbReference>
<accession>A0A914GTW2</accession>
<dbReference type="AlphaFoldDB" id="A0A914GTW2"/>
<dbReference type="Proteomes" id="UP000887572">
    <property type="component" value="Unplaced"/>
</dbReference>
<reference evidence="2" key="1">
    <citation type="submission" date="2022-11" db="UniProtKB">
        <authorList>
            <consortium name="WormBaseParasite"/>
        </authorList>
    </citation>
    <scope>IDENTIFICATION</scope>
</reference>
<evidence type="ECO:0000313" key="1">
    <source>
        <dbReference type="Proteomes" id="UP000887572"/>
    </source>
</evidence>
<keyword evidence="1" id="KW-1185">Reference proteome</keyword>
<evidence type="ECO:0000313" key="2">
    <source>
        <dbReference type="WBParaSite" id="Gr19_v10_g10723.t1"/>
    </source>
</evidence>
<proteinExistence type="predicted"/>
<name>A0A914GTW2_GLORO</name>
<sequence>MSRKFELFLAITLLFTAQPNKRSFVALAELQNHDRKAQIRTLPSVGLQMDRNVFQLGFGKRKQQQNVQQPMAALLLDRNVFRMSFGKREFNAFPLLKLMKGKAIIRLIMRELTVRKYNQAAGGPA</sequence>
<protein>
    <submittedName>
        <fullName evidence="2">Uncharacterized protein</fullName>
    </submittedName>
</protein>